<dbReference type="AlphaFoldDB" id="A0A2K8NRX3"/>
<dbReference type="RefSeq" id="WP_157844565.1">
    <property type="nucleotide sequence ID" value="NZ_CP024962.1"/>
</dbReference>
<proteinExistence type="predicted"/>
<dbReference type="InterPro" id="IPR012340">
    <property type="entry name" value="NA-bd_OB-fold"/>
</dbReference>
<gene>
    <name evidence="1" type="ORF">EFREU_v1c05060</name>
</gene>
<name>A0A2K8NRX3_9MOLU</name>
<reference evidence="1 2" key="1">
    <citation type="submission" date="2017-11" db="EMBL/GenBank/DDBJ databases">
        <title>Genome sequence of Entomoplasma freundtii BARC 318 (ATCC 51999).</title>
        <authorList>
            <person name="Lo W.-S."/>
            <person name="Gasparich G.E."/>
            <person name="Kuo C.-H."/>
        </authorList>
    </citation>
    <scope>NUCLEOTIDE SEQUENCE [LARGE SCALE GENOMIC DNA]</scope>
    <source>
        <strain evidence="1 2">BARC 318</strain>
    </source>
</reference>
<organism evidence="1 2">
    <name type="scientific">Entomoplasma freundtii</name>
    <dbReference type="NCBI Taxonomy" id="74700"/>
    <lineage>
        <taxon>Bacteria</taxon>
        <taxon>Bacillati</taxon>
        <taxon>Mycoplasmatota</taxon>
        <taxon>Mollicutes</taxon>
        <taxon>Entomoplasmatales</taxon>
        <taxon>Entomoplasmataceae</taxon>
        <taxon>Entomoplasma</taxon>
    </lineage>
</organism>
<dbReference type="GO" id="GO:0003676">
    <property type="term" value="F:nucleic acid binding"/>
    <property type="evidence" value="ECO:0007669"/>
    <property type="project" value="InterPro"/>
</dbReference>
<sequence length="79" mass="9099">MENQIVKAKITDIVGYGAFCTIQYNEKTYKGLIHISEIAEEFVRNIHDYVNSGDEIDALVIDVNEDKQQLKLSLKRLKK</sequence>
<dbReference type="KEGG" id="efr:EFREU_v1c05060"/>
<dbReference type="Gene3D" id="2.40.50.140">
    <property type="entry name" value="Nucleic acid-binding proteins"/>
    <property type="match status" value="1"/>
</dbReference>
<dbReference type="Pfam" id="PF00575">
    <property type="entry name" value="S1"/>
    <property type="match status" value="1"/>
</dbReference>
<dbReference type="SUPFAM" id="SSF50249">
    <property type="entry name" value="Nucleic acid-binding proteins"/>
    <property type="match status" value="1"/>
</dbReference>
<dbReference type="InterPro" id="IPR003029">
    <property type="entry name" value="S1_domain"/>
</dbReference>
<dbReference type="InterPro" id="IPR052757">
    <property type="entry name" value="Ribosomal_protein_S1"/>
</dbReference>
<evidence type="ECO:0000313" key="1">
    <source>
        <dbReference type="EMBL" id="ATZ16527.1"/>
    </source>
</evidence>
<dbReference type="EMBL" id="CP024962">
    <property type="protein sequence ID" value="ATZ16527.1"/>
    <property type="molecule type" value="Genomic_DNA"/>
</dbReference>
<dbReference type="PANTHER" id="PTHR47559">
    <property type="entry name" value="OS03G0844900 PROTEIN"/>
    <property type="match status" value="1"/>
</dbReference>
<accession>A0A2K8NRX3</accession>
<protein>
    <submittedName>
        <fullName evidence="1">Uncharacterized protein</fullName>
    </submittedName>
</protein>
<dbReference type="PROSITE" id="PS50126">
    <property type="entry name" value="S1"/>
    <property type="match status" value="1"/>
</dbReference>
<dbReference type="PANTHER" id="PTHR47559:SF1">
    <property type="entry name" value="OS03G0844900 PROTEIN"/>
    <property type="match status" value="1"/>
</dbReference>
<dbReference type="Proteomes" id="UP000232222">
    <property type="component" value="Chromosome"/>
</dbReference>
<dbReference type="SMART" id="SM00316">
    <property type="entry name" value="S1"/>
    <property type="match status" value="1"/>
</dbReference>
<evidence type="ECO:0000313" key="2">
    <source>
        <dbReference type="Proteomes" id="UP000232222"/>
    </source>
</evidence>
<keyword evidence="2" id="KW-1185">Reference proteome</keyword>